<keyword evidence="7 15" id="KW-0479">Metal-binding</keyword>
<comment type="similarity">
    <text evidence="2 15">Belongs to the phenylalanyl-tRNA synthetase beta subunit family. Type 1 subfamily.</text>
</comment>
<evidence type="ECO:0000256" key="5">
    <source>
        <dbReference type="ARBA" id="ARBA00022555"/>
    </source>
</evidence>
<dbReference type="InterPro" id="IPR045060">
    <property type="entry name" value="Phe-tRNA-ligase_IIc_bsu"/>
</dbReference>
<evidence type="ECO:0000259" key="17">
    <source>
        <dbReference type="PROSITE" id="PS50886"/>
    </source>
</evidence>
<comment type="subunit">
    <text evidence="3 15">Tetramer of two alpha and two beta subunits.</text>
</comment>
<feature type="domain" description="TRNA-binding" evidence="17">
    <location>
        <begin position="39"/>
        <end position="154"/>
    </location>
</feature>
<feature type="domain" description="FDX-ACB" evidence="18">
    <location>
        <begin position="710"/>
        <end position="803"/>
    </location>
</feature>
<keyword evidence="11 16" id="KW-0694">RNA-binding</keyword>
<dbReference type="PANTHER" id="PTHR10947">
    <property type="entry name" value="PHENYLALANYL-TRNA SYNTHETASE BETA CHAIN AND LEUCINE-RICH REPEAT-CONTAINING PROTEIN 47"/>
    <property type="match status" value="1"/>
</dbReference>
<dbReference type="PROSITE" id="PS50886">
    <property type="entry name" value="TRBD"/>
    <property type="match status" value="1"/>
</dbReference>
<evidence type="ECO:0000256" key="12">
    <source>
        <dbReference type="ARBA" id="ARBA00022917"/>
    </source>
</evidence>
<dbReference type="NCBIfam" id="TIGR00472">
    <property type="entry name" value="pheT_bact"/>
    <property type="match status" value="1"/>
</dbReference>
<keyword evidence="13 15" id="KW-0030">Aminoacyl-tRNA synthetase</keyword>
<dbReference type="Proteomes" id="UP000051922">
    <property type="component" value="Unassembled WGS sequence"/>
</dbReference>
<dbReference type="GO" id="GO:0006432">
    <property type="term" value="P:phenylalanyl-tRNA aminoacylation"/>
    <property type="evidence" value="ECO:0007669"/>
    <property type="project" value="UniProtKB-UniRule"/>
</dbReference>
<dbReference type="InterPro" id="IPR020825">
    <property type="entry name" value="Phe-tRNA_synthase-like_B3/B4"/>
</dbReference>
<dbReference type="InterPro" id="IPR009061">
    <property type="entry name" value="DNA-bd_dom_put_sf"/>
</dbReference>
<dbReference type="GO" id="GO:0016740">
    <property type="term" value="F:transferase activity"/>
    <property type="evidence" value="ECO:0007669"/>
    <property type="project" value="UniProtKB-ARBA"/>
</dbReference>
<dbReference type="PROSITE" id="PS51447">
    <property type="entry name" value="FDX_ACB"/>
    <property type="match status" value="1"/>
</dbReference>
<dbReference type="Pfam" id="PF17759">
    <property type="entry name" value="tRNA_synthFbeta"/>
    <property type="match status" value="1"/>
</dbReference>
<keyword evidence="4 15" id="KW-0963">Cytoplasm</keyword>
<dbReference type="SUPFAM" id="SSF50249">
    <property type="entry name" value="Nucleic acid-binding proteins"/>
    <property type="match status" value="1"/>
</dbReference>
<dbReference type="GO" id="GO:0005524">
    <property type="term" value="F:ATP binding"/>
    <property type="evidence" value="ECO:0007669"/>
    <property type="project" value="UniProtKB-UniRule"/>
</dbReference>
<dbReference type="GO" id="GO:0009328">
    <property type="term" value="C:phenylalanine-tRNA ligase complex"/>
    <property type="evidence" value="ECO:0007669"/>
    <property type="project" value="TreeGrafter"/>
</dbReference>
<dbReference type="PATRIC" id="fig|1423783.4.peg.525"/>
<dbReference type="EMBL" id="AZFJ01000037">
    <property type="protein sequence ID" value="KRL86860.1"/>
    <property type="molecule type" value="Genomic_DNA"/>
</dbReference>
<evidence type="ECO:0000256" key="11">
    <source>
        <dbReference type="ARBA" id="ARBA00022884"/>
    </source>
</evidence>
<dbReference type="STRING" id="1423783.FC50_GL000508"/>
<dbReference type="Gene3D" id="3.30.930.10">
    <property type="entry name" value="Bira Bifunctional Protein, Domain 2"/>
    <property type="match status" value="1"/>
</dbReference>
<dbReference type="SUPFAM" id="SSF46955">
    <property type="entry name" value="Putative DNA-binding domain"/>
    <property type="match status" value="1"/>
</dbReference>
<dbReference type="InterPro" id="IPR041616">
    <property type="entry name" value="PheRS_beta_core"/>
</dbReference>
<evidence type="ECO:0000256" key="13">
    <source>
        <dbReference type="ARBA" id="ARBA00023146"/>
    </source>
</evidence>
<dbReference type="AlphaFoldDB" id="A0A0R1U0D8"/>
<dbReference type="HAMAP" id="MF_00283">
    <property type="entry name" value="Phe_tRNA_synth_beta1"/>
    <property type="match status" value="1"/>
</dbReference>
<keyword evidence="21" id="KW-1185">Reference proteome</keyword>
<dbReference type="FunFam" id="2.40.50.140:FF:000045">
    <property type="entry name" value="Phenylalanine--tRNA ligase beta subunit"/>
    <property type="match status" value="1"/>
</dbReference>
<dbReference type="InterPro" id="IPR005121">
    <property type="entry name" value="Fdx_antiC-bd"/>
</dbReference>
<sequence>MDVSYDWLTELVDVPVGPEELADKVSRTGIEVPSVTRRDEGKKKIVIGHIESMKMHPNSDHMHVCMVDTGEDELRQIVCGAPNVAAGQTVIVALPGARIANNEKIKRGKLRGEISDGMICALQEIGFSDSVSPKKYADGIYVFNEAIKPGTDAMAVLGMHDAILDFDITPNRADALGMRGVAWEVGATYGNKPHFDDQPVVETGKPVGDFLQVSVDDPDDAPSYNLRVVTGVHVQESPLWLQRRLWNAGIRPLNNIVDITNYIMLYFGQPMHAFDYDKVGDGTVHVRRAAAGEGLTTLDGTERTLTTDDIVISNGTVPIALAGVMGGLNSEITDSTTSIVFESAVFNRTSIRKTAQRYDLRSQASSRFEKGIDESNIITALDTAARMAAELGGGTVASGIATATSVSGAPTVIDITTDQINHVLGTDLDAVTVRGIFDRLGFGVTGDGDQMTVSVPARRWDIFIVPDLIEEVARIYGYDNLPATLPTATMTVGTLTPVQRRLRRNRTLLQGAGMDQAITYSLRGEDQANEFALENNATTKLAWPMTVDHQELRANMLTGLLDAVRYNAARKENDIALYEQGRVFIRANGQHRPDEHNYVAGVLSGNFANKEWNQKAQPVDFYTTKGIVAMLLDDYNLDTPVEYTTDELPSSMHPGQSAYIMLADQRVGLLGRLHPQYEADNNLPETFVFELNLEPLLAAGRADKIVAPAPKFPSMTRDVALLVDITTTSAAVEDVIRAHAGQYLRDVHLFDVYAGPKLPPATRSLAYTLTFRRDDDTLTEDTVEKAMAAVVDALETEVNAKIR</sequence>
<dbReference type="SUPFAM" id="SSF56037">
    <property type="entry name" value="PheT/TilS domain"/>
    <property type="match status" value="1"/>
</dbReference>
<dbReference type="FunFam" id="3.30.56.10:FF:000002">
    <property type="entry name" value="Phenylalanine--tRNA ligase beta subunit"/>
    <property type="match status" value="1"/>
</dbReference>
<dbReference type="InterPro" id="IPR012340">
    <property type="entry name" value="NA-bd_OB-fold"/>
</dbReference>
<dbReference type="Gene3D" id="3.30.56.10">
    <property type="match status" value="2"/>
</dbReference>
<dbReference type="FunFam" id="3.50.40.10:FF:000001">
    <property type="entry name" value="Phenylalanine--tRNA ligase beta subunit"/>
    <property type="match status" value="1"/>
</dbReference>
<feature type="binding site" evidence="15">
    <location>
        <position position="471"/>
    </location>
    <ligand>
        <name>Mg(2+)</name>
        <dbReference type="ChEBI" id="CHEBI:18420"/>
        <note>shared with alpha subunit</note>
    </ligand>
</feature>
<evidence type="ECO:0000256" key="16">
    <source>
        <dbReference type="PROSITE-ProRule" id="PRU00209"/>
    </source>
</evidence>
<dbReference type="Gene3D" id="3.30.70.380">
    <property type="entry name" value="Ferrodoxin-fold anticodon-binding domain"/>
    <property type="match status" value="1"/>
</dbReference>
<dbReference type="SMART" id="SM00896">
    <property type="entry name" value="FDX-ACB"/>
    <property type="match status" value="1"/>
</dbReference>
<dbReference type="InterPro" id="IPR045864">
    <property type="entry name" value="aa-tRNA-synth_II/BPL/LPL"/>
</dbReference>
<dbReference type="OrthoDB" id="9805455at2"/>
<comment type="cofactor">
    <cofactor evidence="15">
        <name>Mg(2+)</name>
        <dbReference type="ChEBI" id="CHEBI:18420"/>
    </cofactor>
    <text evidence="15">Binds 2 magnesium ions per tetramer.</text>
</comment>
<comment type="subcellular location">
    <subcellularLocation>
        <location evidence="1 15">Cytoplasm</location>
    </subcellularLocation>
</comment>
<comment type="caution">
    <text evidence="20">The sequence shown here is derived from an EMBL/GenBank/DDBJ whole genome shotgun (WGS) entry which is preliminary data.</text>
</comment>
<dbReference type="Gene3D" id="2.40.50.140">
    <property type="entry name" value="Nucleic acid-binding proteins"/>
    <property type="match status" value="1"/>
</dbReference>
<reference evidence="20 21" key="1">
    <citation type="journal article" date="2015" name="Genome Announc.">
        <title>Expanding the biotechnology potential of lactobacilli through comparative genomics of 213 strains and associated genera.</title>
        <authorList>
            <person name="Sun Z."/>
            <person name="Harris H.M."/>
            <person name="McCann A."/>
            <person name="Guo C."/>
            <person name="Argimon S."/>
            <person name="Zhang W."/>
            <person name="Yang X."/>
            <person name="Jeffery I.B."/>
            <person name="Cooney J.C."/>
            <person name="Kagawa T.F."/>
            <person name="Liu W."/>
            <person name="Song Y."/>
            <person name="Salvetti E."/>
            <person name="Wrobel A."/>
            <person name="Rasinkangas P."/>
            <person name="Parkhill J."/>
            <person name="Rea M.C."/>
            <person name="O'Sullivan O."/>
            <person name="Ritari J."/>
            <person name="Douillard F.P."/>
            <person name="Paul Ross R."/>
            <person name="Yang R."/>
            <person name="Briner A.E."/>
            <person name="Felis G.E."/>
            <person name="de Vos W.M."/>
            <person name="Barrangou R."/>
            <person name="Klaenhammer T.R."/>
            <person name="Caufield P.W."/>
            <person name="Cui Y."/>
            <person name="Zhang H."/>
            <person name="O'Toole P.W."/>
        </authorList>
    </citation>
    <scope>NUCLEOTIDE SEQUENCE [LARGE SCALE GENOMIC DNA]</scope>
    <source>
        <strain evidence="20 21">DSM 15945</strain>
    </source>
</reference>
<dbReference type="Pfam" id="PF03483">
    <property type="entry name" value="B3_4"/>
    <property type="match status" value="1"/>
</dbReference>
<dbReference type="GO" id="GO:0140096">
    <property type="term" value="F:catalytic activity, acting on a protein"/>
    <property type="evidence" value="ECO:0007669"/>
    <property type="project" value="UniProtKB-ARBA"/>
</dbReference>
<dbReference type="NCBIfam" id="NF045760">
    <property type="entry name" value="YtpR"/>
    <property type="match status" value="1"/>
</dbReference>
<dbReference type="Pfam" id="PF03484">
    <property type="entry name" value="B5"/>
    <property type="match status" value="1"/>
</dbReference>
<evidence type="ECO:0000256" key="10">
    <source>
        <dbReference type="ARBA" id="ARBA00022842"/>
    </source>
</evidence>
<keyword evidence="12 15" id="KW-0648">Protein biosynthesis</keyword>
<dbReference type="GO" id="GO:0000049">
    <property type="term" value="F:tRNA binding"/>
    <property type="evidence" value="ECO:0007669"/>
    <property type="project" value="UniProtKB-UniRule"/>
</dbReference>
<keyword evidence="10 15" id="KW-0460">Magnesium</keyword>
<dbReference type="SUPFAM" id="SSF54991">
    <property type="entry name" value="Anticodon-binding domain of PheRS"/>
    <property type="match status" value="1"/>
</dbReference>
<evidence type="ECO:0000259" key="19">
    <source>
        <dbReference type="PROSITE" id="PS51483"/>
    </source>
</evidence>
<dbReference type="InterPro" id="IPR005146">
    <property type="entry name" value="B3/B4_tRNA-bd"/>
</dbReference>
<evidence type="ECO:0000256" key="2">
    <source>
        <dbReference type="ARBA" id="ARBA00008653"/>
    </source>
</evidence>
<keyword evidence="8 15" id="KW-0547">Nucleotide-binding</keyword>
<dbReference type="Pfam" id="PF03147">
    <property type="entry name" value="FDX-ACB"/>
    <property type="match status" value="1"/>
</dbReference>
<dbReference type="FunFam" id="3.30.70.380:FF:000001">
    <property type="entry name" value="Phenylalanine--tRNA ligase beta subunit"/>
    <property type="match status" value="1"/>
</dbReference>
<dbReference type="InterPro" id="IPR004532">
    <property type="entry name" value="Phe-tRNA-ligase_IIc_bsu_bact"/>
</dbReference>
<dbReference type="SUPFAM" id="SSF55681">
    <property type="entry name" value="Class II aaRS and biotin synthetases"/>
    <property type="match status" value="1"/>
</dbReference>
<dbReference type="CDD" id="cd02796">
    <property type="entry name" value="tRNA_bind_bactPheRS"/>
    <property type="match status" value="1"/>
</dbReference>
<evidence type="ECO:0000256" key="3">
    <source>
        <dbReference type="ARBA" id="ARBA00011209"/>
    </source>
</evidence>
<evidence type="ECO:0000313" key="21">
    <source>
        <dbReference type="Proteomes" id="UP000051922"/>
    </source>
</evidence>
<feature type="binding site" evidence="15">
    <location>
        <position position="461"/>
    </location>
    <ligand>
        <name>Mg(2+)</name>
        <dbReference type="ChEBI" id="CHEBI:18420"/>
        <note>shared with alpha subunit</note>
    </ligand>
</feature>
<evidence type="ECO:0000256" key="6">
    <source>
        <dbReference type="ARBA" id="ARBA00022598"/>
    </source>
</evidence>
<evidence type="ECO:0000256" key="15">
    <source>
        <dbReference type="HAMAP-Rule" id="MF_00283"/>
    </source>
</evidence>
<dbReference type="InterPro" id="IPR033714">
    <property type="entry name" value="tRNA_bind_bactPheRS"/>
</dbReference>
<evidence type="ECO:0000259" key="18">
    <source>
        <dbReference type="PROSITE" id="PS51447"/>
    </source>
</evidence>
<dbReference type="SMART" id="SM00873">
    <property type="entry name" value="B3_4"/>
    <property type="match status" value="1"/>
</dbReference>
<dbReference type="SMART" id="SM00874">
    <property type="entry name" value="B5"/>
    <property type="match status" value="1"/>
</dbReference>
<dbReference type="EC" id="6.1.1.20" evidence="15"/>
<dbReference type="PANTHER" id="PTHR10947:SF0">
    <property type="entry name" value="PHENYLALANINE--TRNA LIGASE BETA SUBUNIT"/>
    <property type="match status" value="1"/>
</dbReference>
<dbReference type="CDD" id="cd00769">
    <property type="entry name" value="PheRS_beta_core"/>
    <property type="match status" value="1"/>
</dbReference>
<dbReference type="InterPro" id="IPR002547">
    <property type="entry name" value="tRNA-bd_dom"/>
</dbReference>
<feature type="domain" description="B5" evidence="19">
    <location>
        <begin position="408"/>
        <end position="483"/>
    </location>
</feature>
<dbReference type="GO" id="GO:0004826">
    <property type="term" value="F:phenylalanine-tRNA ligase activity"/>
    <property type="evidence" value="ECO:0007669"/>
    <property type="project" value="UniProtKB-UniRule"/>
</dbReference>
<feature type="binding site" evidence="15">
    <location>
        <position position="467"/>
    </location>
    <ligand>
        <name>Mg(2+)</name>
        <dbReference type="ChEBI" id="CHEBI:18420"/>
        <note>shared with alpha subunit</note>
    </ligand>
</feature>
<protein>
    <recommendedName>
        <fullName evidence="15">Phenylalanine--tRNA ligase beta subunit</fullName>
        <ecNumber evidence="15">6.1.1.20</ecNumber>
    </recommendedName>
    <alternativeName>
        <fullName evidence="15">Phenylalanyl-tRNA synthetase beta subunit</fullName>
        <shortName evidence="15">PheRS</shortName>
    </alternativeName>
</protein>
<dbReference type="Gene3D" id="3.50.40.10">
    <property type="entry name" value="Phenylalanyl-trna Synthetase, Chain B, domain 3"/>
    <property type="match status" value="1"/>
</dbReference>
<evidence type="ECO:0000256" key="8">
    <source>
        <dbReference type="ARBA" id="ARBA00022741"/>
    </source>
</evidence>
<feature type="binding site" evidence="15">
    <location>
        <position position="470"/>
    </location>
    <ligand>
        <name>Mg(2+)</name>
        <dbReference type="ChEBI" id="CHEBI:18420"/>
        <note>shared with alpha subunit</note>
    </ligand>
</feature>
<keyword evidence="5 16" id="KW-0820">tRNA-binding</keyword>
<keyword evidence="9 15" id="KW-0067">ATP-binding</keyword>
<gene>
    <name evidence="15" type="primary">pheT</name>
    <name evidence="20" type="ORF">FC50_GL000508</name>
</gene>
<dbReference type="PROSITE" id="PS51483">
    <property type="entry name" value="B5"/>
    <property type="match status" value="1"/>
</dbReference>
<dbReference type="Pfam" id="PF01588">
    <property type="entry name" value="tRNA_bind"/>
    <property type="match status" value="1"/>
</dbReference>
<evidence type="ECO:0000256" key="1">
    <source>
        <dbReference type="ARBA" id="ARBA00004496"/>
    </source>
</evidence>
<accession>A0A0R1U0D8</accession>
<organism evidence="20 21">
    <name type="scientific">Lacticaseibacillus pantheris DSM 15945 = JCM 12539 = NBRC 106106</name>
    <dbReference type="NCBI Taxonomy" id="1423783"/>
    <lineage>
        <taxon>Bacteria</taxon>
        <taxon>Bacillati</taxon>
        <taxon>Bacillota</taxon>
        <taxon>Bacilli</taxon>
        <taxon>Lactobacillales</taxon>
        <taxon>Lactobacillaceae</taxon>
        <taxon>Lacticaseibacillus</taxon>
    </lineage>
</organism>
<keyword evidence="6 15" id="KW-0436">Ligase</keyword>
<dbReference type="GO" id="GO:0000287">
    <property type="term" value="F:magnesium ion binding"/>
    <property type="evidence" value="ECO:0007669"/>
    <property type="project" value="UniProtKB-UniRule"/>
</dbReference>
<name>A0A0R1U0D8_9LACO</name>
<evidence type="ECO:0000313" key="20">
    <source>
        <dbReference type="EMBL" id="KRL86860.1"/>
    </source>
</evidence>
<dbReference type="FunFam" id="3.30.930.10:FF:000022">
    <property type="entry name" value="Phenylalanine--tRNA ligase beta subunit"/>
    <property type="match status" value="1"/>
</dbReference>
<proteinExistence type="inferred from homology"/>
<comment type="catalytic activity">
    <reaction evidence="14 15">
        <text>tRNA(Phe) + L-phenylalanine + ATP = L-phenylalanyl-tRNA(Phe) + AMP + diphosphate + H(+)</text>
        <dbReference type="Rhea" id="RHEA:19413"/>
        <dbReference type="Rhea" id="RHEA-COMP:9668"/>
        <dbReference type="Rhea" id="RHEA-COMP:9699"/>
        <dbReference type="ChEBI" id="CHEBI:15378"/>
        <dbReference type="ChEBI" id="CHEBI:30616"/>
        <dbReference type="ChEBI" id="CHEBI:33019"/>
        <dbReference type="ChEBI" id="CHEBI:58095"/>
        <dbReference type="ChEBI" id="CHEBI:78442"/>
        <dbReference type="ChEBI" id="CHEBI:78531"/>
        <dbReference type="ChEBI" id="CHEBI:456215"/>
        <dbReference type="EC" id="6.1.1.20"/>
    </reaction>
</comment>
<evidence type="ECO:0000256" key="4">
    <source>
        <dbReference type="ARBA" id="ARBA00022490"/>
    </source>
</evidence>
<dbReference type="InterPro" id="IPR036690">
    <property type="entry name" value="Fdx_antiC-bd_sf"/>
</dbReference>
<dbReference type="InterPro" id="IPR005147">
    <property type="entry name" value="tRNA_synthase_B5-dom"/>
</dbReference>
<evidence type="ECO:0000256" key="14">
    <source>
        <dbReference type="ARBA" id="ARBA00049255"/>
    </source>
</evidence>
<dbReference type="RefSeq" id="WP_056956448.1">
    <property type="nucleotide sequence ID" value="NZ_AZFJ01000037.1"/>
</dbReference>
<evidence type="ECO:0000256" key="9">
    <source>
        <dbReference type="ARBA" id="ARBA00022840"/>
    </source>
</evidence>
<evidence type="ECO:0000256" key="7">
    <source>
        <dbReference type="ARBA" id="ARBA00022723"/>
    </source>
</evidence>